<comment type="subunit">
    <text evidence="4">Homotetramer.</text>
</comment>
<dbReference type="InterPro" id="IPR014306">
    <property type="entry name" value="Hydroxyisourate_hydrolase"/>
</dbReference>
<evidence type="ECO:0000256" key="1">
    <source>
        <dbReference type="ARBA" id="ARBA00001043"/>
    </source>
</evidence>
<gene>
    <name evidence="10" type="primary">uraH</name>
    <name evidence="10" type="ORF">VVD49_09655</name>
</gene>
<evidence type="ECO:0000256" key="4">
    <source>
        <dbReference type="ARBA" id="ARBA00011881"/>
    </source>
</evidence>
<evidence type="ECO:0000256" key="3">
    <source>
        <dbReference type="ARBA" id="ARBA00009850"/>
    </source>
</evidence>
<keyword evidence="11" id="KW-1185">Reference proteome</keyword>
<dbReference type="EMBL" id="JAYXHS010000002">
    <property type="protein sequence ID" value="MEC5385990.1"/>
    <property type="molecule type" value="Genomic_DNA"/>
</dbReference>
<protein>
    <recommendedName>
        <fullName evidence="5">hydroxyisourate hydrolase</fullName>
        <ecNumber evidence="5">3.5.2.17</ecNumber>
    </recommendedName>
</protein>
<evidence type="ECO:0000256" key="5">
    <source>
        <dbReference type="ARBA" id="ARBA00012609"/>
    </source>
</evidence>
<evidence type="ECO:0000256" key="2">
    <source>
        <dbReference type="ARBA" id="ARBA00002704"/>
    </source>
</evidence>
<comment type="similarity">
    <text evidence="3">Belongs to the transthyretin family. 5-hydroxyisourate hydrolase subfamily.</text>
</comment>
<feature type="domain" description="Transthyretin/hydroxyisourate hydrolase" evidence="9">
    <location>
        <begin position="77"/>
        <end position="187"/>
    </location>
</feature>
<reference evidence="10 11" key="1">
    <citation type="submission" date="2024-01" db="EMBL/GenBank/DDBJ databases">
        <title>Uliginosibacterium soil sp. nov.</title>
        <authorList>
            <person name="Lv Y."/>
        </authorList>
    </citation>
    <scope>NUCLEOTIDE SEQUENCE [LARGE SCALE GENOMIC DNA]</scope>
    <source>
        <strain evidence="10 11">H3</strain>
    </source>
</reference>
<dbReference type="Proteomes" id="UP001331561">
    <property type="component" value="Unassembled WGS sequence"/>
</dbReference>
<evidence type="ECO:0000259" key="9">
    <source>
        <dbReference type="Pfam" id="PF00576"/>
    </source>
</evidence>
<comment type="function">
    <text evidence="2">Catalyzes the hydrolysis of 5-hydroxyisourate (HIU) to 2-oxo-4-hydroxy-4-carboxy-5-ureidoimidazoline (OHCU).</text>
</comment>
<evidence type="ECO:0000256" key="8">
    <source>
        <dbReference type="SAM" id="MobiDB-lite"/>
    </source>
</evidence>
<sequence>MSKEIIGQDLVELPTAADETGAPDEQRRRFMFRDLLDDVRMDRRGFLGASMAMGAFGAMAGFAPDAEAQTPGAPGQLTCHVLDTYSGRPGGGMRVDLSVPDGSGWKVVKSTVTTDTGRPLEPLMSGDTLVPGNYMVEFFHADYFKARAYLPTPAFFDRVVHFFNVPAKTTRYHLTLVTAPWGYTTYRWKE</sequence>
<dbReference type="PROSITE" id="PS00768">
    <property type="entry name" value="TRANSTHYRETIN_1"/>
    <property type="match status" value="1"/>
</dbReference>
<feature type="region of interest" description="Disordered" evidence="8">
    <location>
        <begin position="1"/>
        <end position="25"/>
    </location>
</feature>
<keyword evidence="6" id="KW-0659">Purine metabolism</keyword>
<dbReference type="NCBIfam" id="TIGR02962">
    <property type="entry name" value="hdxy_isourate"/>
    <property type="match status" value="1"/>
</dbReference>
<organism evidence="10 11">
    <name type="scientific">Uliginosibacterium silvisoli</name>
    <dbReference type="NCBI Taxonomy" id="3114758"/>
    <lineage>
        <taxon>Bacteria</taxon>
        <taxon>Pseudomonadati</taxon>
        <taxon>Pseudomonadota</taxon>
        <taxon>Betaproteobacteria</taxon>
        <taxon>Rhodocyclales</taxon>
        <taxon>Zoogloeaceae</taxon>
        <taxon>Uliginosibacterium</taxon>
    </lineage>
</organism>
<dbReference type="PROSITE" id="PS51318">
    <property type="entry name" value="TAT"/>
    <property type="match status" value="1"/>
</dbReference>
<dbReference type="RefSeq" id="WP_327598971.1">
    <property type="nucleotide sequence ID" value="NZ_JAYXHS010000002.1"/>
</dbReference>
<dbReference type="Gene3D" id="2.60.40.180">
    <property type="entry name" value="Transthyretin/hydroxyisourate hydrolase domain"/>
    <property type="match status" value="1"/>
</dbReference>
<dbReference type="SUPFAM" id="SSF49472">
    <property type="entry name" value="Transthyretin (synonym: prealbumin)"/>
    <property type="match status" value="1"/>
</dbReference>
<name>A0ABU6K2V7_9RHOO</name>
<dbReference type="InterPro" id="IPR023418">
    <property type="entry name" value="Thyroxine_BS"/>
</dbReference>
<comment type="catalytic activity">
    <reaction evidence="1">
        <text>5-hydroxyisourate + H2O = 5-hydroxy-2-oxo-4-ureido-2,5-dihydro-1H-imidazole-5-carboxylate + H(+)</text>
        <dbReference type="Rhea" id="RHEA:23736"/>
        <dbReference type="ChEBI" id="CHEBI:15377"/>
        <dbReference type="ChEBI" id="CHEBI:15378"/>
        <dbReference type="ChEBI" id="CHEBI:18072"/>
        <dbReference type="ChEBI" id="CHEBI:58639"/>
        <dbReference type="EC" id="3.5.2.17"/>
    </reaction>
</comment>
<proteinExistence type="inferred from homology"/>
<comment type="caution">
    <text evidence="10">The sequence shown here is derived from an EMBL/GenBank/DDBJ whole genome shotgun (WGS) entry which is preliminary data.</text>
</comment>
<accession>A0ABU6K2V7</accession>
<dbReference type="Pfam" id="PF00576">
    <property type="entry name" value="Transthyretin"/>
    <property type="match status" value="1"/>
</dbReference>
<evidence type="ECO:0000313" key="10">
    <source>
        <dbReference type="EMBL" id="MEC5385990.1"/>
    </source>
</evidence>
<evidence type="ECO:0000256" key="7">
    <source>
        <dbReference type="ARBA" id="ARBA00022801"/>
    </source>
</evidence>
<dbReference type="InterPro" id="IPR006311">
    <property type="entry name" value="TAT_signal"/>
</dbReference>
<dbReference type="InterPro" id="IPR036817">
    <property type="entry name" value="Transthyretin/HIU_hydrolase_sf"/>
</dbReference>
<evidence type="ECO:0000256" key="6">
    <source>
        <dbReference type="ARBA" id="ARBA00022631"/>
    </source>
</evidence>
<keyword evidence="7 10" id="KW-0378">Hydrolase</keyword>
<evidence type="ECO:0000313" key="11">
    <source>
        <dbReference type="Proteomes" id="UP001331561"/>
    </source>
</evidence>
<dbReference type="GO" id="GO:0033971">
    <property type="term" value="F:hydroxyisourate hydrolase activity"/>
    <property type="evidence" value="ECO:0007669"/>
    <property type="project" value="UniProtKB-EC"/>
</dbReference>
<dbReference type="PANTHER" id="PTHR10395:SF7">
    <property type="entry name" value="5-HYDROXYISOURATE HYDROLASE"/>
    <property type="match status" value="1"/>
</dbReference>
<dbReference type="EC" id="3.5.2.17" evidence="5"/>
<dbReference type="PANTHER" id="PTHR10395">
    <property type="entry name" value="URICASE AND TRANSTHYRETIN-RELATED"/>
    <property type="match status" value="1"/>
</dbReference>
<dbReference type="InterPro" id="IPR023416">
    <property type="entry name" value="Transthyretin/HIU_hydrolase_d"/>
</dbReference>